<dbReference type="Gene3D" id="3.30.160.100">
    <property type="entry name" value="Ribosome hibernation promotion factor-like"/>
    <property type="match status" value="1"/>
</dbReference>
<gene>
    <name evidence="1" type="ORF">S06H3_27109</name>
</gene>
<dbReference type="Pfam" id="PF02482">
    <property type="entry name" value="Ribosomal_S30AE"/>
    <property type="match status" value="1"/>
</dbReference>
<dbReference type="EMBL" id="BARV01015708">
    <property type="protein sequence ID" value="GAI32318.1"/>
    <property type="molecule type" value="Genomic_DNA"/>
</dbReference>
<dbReference type="InterPro" id="IPR036567">
    <property type="entry name" value="RHF-like"/>
</dbReference>
<evidence type="ECO:0008006" key="2">
    <source>
        <dbReference type="Google" id="ProtNLM"/>
    </source>
</evidence>
<accession>X1MLY6</accession>
<evidence type="ECO:0000313" key="1">
    <source>
        <dbReference type="EMBL" id="GAI32318.1"/>
    </source>
</evidence>
<reference evidence="1" key="1">
    <citation type="journal article" date="2014" name="Front. Microbiol.">
        <title>High frequency of phylogenetically diverse reductive dehalogenase-homologous genes in deep subseafloor sedimentary metagenomes.</title>
        <authorList>
            <person name="Kawai M."/>
            <person name="Futagami T."/>
            <person name="Toyoda A."/>
            <person name="Takaki Y."/>
            <person name="Nishi S."/>
            <person name="Hori S."/>
            <person name="Arai W."/>
            <person name="Tsubouchi T."/>
            <person name="Morono Y."/>
            <person name="Uchiyama I."/>
            <person name="Ito T."/>
            <person name="Fujiyama A."/>
            <person name="Inagaki F."/>
            <person name="Takami H."/>
        </authorList>
    </citation>
    <scope>NUCLEOTIDE SEQUENCE</scope>
    <source>
        <strain evidence="1">Expedition CK06-06</strain>
    </source>
</reference>
<dbReference type="NCBIfam" id="TIGR00741">
    <property type="entry name" value="yfiA"/>
    <property type="match status" value="1"/>
</dbReference>
<name>X1MLY6_9ZZZZ</name>
<dbReference type="AlphaFoldDB" id="X1MLY6"/>
<comment type="caution">
    <text evidence="1">The sequence shown here is derived from an EMBL/GenBank/DDBJ whole genome shotgun (WGS) entry which is preliminary data.</text>
</comment>
<feature type="non-terminal residue" evidence="1">
    <location>
        <position position="135"/>
    </location>
</feature>
<protein>
    <recommendedName>
        <fullName evidence="2">Ribosomal subunit interface protein</fullName>
    </recommendedName>
</protein>
<organism evidence="1">
    <name type="scientific">marine sediment metagenome</name>
    <dbReference type="NCBI Taxonomy" id="412755"/>
    <lineage>
        <taxon>unclassified sequences</taxon>
        <taxon>metagenomes</taxon>
        <taxon>ecological metagenomes</taxon>
    </lineage>
</organism>
<dbReference type="SUPFAM" id="SSF69754">
    <property type="entry name" value="Ribosome binding protein Y (YfiA homologue)"/>
    <property type="match status" value="1"/>
</dbReference>
<sequence length="135" mass="15797">MVHSKRGGFPFYDMNINIKTTNITLNQALREFIEKKIAPLEKFTRIIHNEDYRSPSGKVKSVLEAFVEIEKGTHHKKGPFFRAECQLKLPREIIRSEAHSTDLRTAIDQVQNELQRKLKQLKRRSIAKVKRKSRA</sequence>
<proteinExistence type="predicted"/>
<dbReference type="InterPro" id="IPR003489">
    <property type="entry name" value="RHF/RaiA"/>
</dbReference>